<sequence length="185" mass="19927">MASGRSSPLRTFKQPLSPKLEAKPQPQSRLRQQRQTSSGSSANQLRLPGLPRFHPANFPSASSSMASTPSGVPTPHGPISPHSQQRQYSEAQRQLLNYQRDSYVHKRSASSTQRPISPRLMPLAGSPGPVTPLELEADNYLTVGSGVTSTAGETDYIDHLIRTESACRAAPSSAASSRYTPVSGY</sequence>
<reference evidence="2" key="1">
    <citation type="journal article" date="2020" name="Stud. Mycol.">
        <title>101 Dothideomycetes genomes: a test case for predicting lifestyles and emergence of pathogens.</title>
        <authorList>
            <person name="Haridas S."/>
            <person name="Albert R."/>
            <person name="Binder M."/>
            <person name="Bloem J."/>
            <person name="Labutti K."/>
            <person name="Salamov A."/>
            <person name="Andreopoulos B."/>
            <person name="Baker S."/>
            <person name="Barry K."/>
            <person name="Bills G."/>
            <person name="Bluhm B."/>
            <person name="Cannon C."/>
            <person name="Castanera R."/>
            <person name="Culley D."/>
            <person name="Daum C."/>
            <person name="Ezra D."/>
            <person name="Gonzalez J."/>
            <person name="Henrissat B."/>
            <person name="Kuo A."/>
            <person name="Liang C."/>
            <person name="Lipzen A."/>
            <person name="Lutzoni F."/>
            <person name="Magnuson J."/>
            <person name="Mondo S."/>
            <person name="Nolan M."/>
            <person name="Ohm R."/>
            <person name="Pangilinan J."/>
            <person name="Park H.-J."/>
            <person name="Ramirez L."/>
            <person name="Alfaro M."/>
            <person name="Sun H."/>
            <person name="Tritt A."/>
            <person name="Yoshinaga Y."/>
            <person name="Zwiers L.-H."/>
            <person name="Turgeon B."/>
            <person name="Goodwin S."/>
            <person name="Spatafora J."/>
            <person name="Crous P."/>
            <person name="Grigoriev I."/>
        </authorList>
    </citation>
    <scope>NUCLEOTIDE SEQUENCE</scope>
    <source>
        <strain evidence="2">CBS 130266</strain>
    </source>
</reference>
<evidence type="ECO:0000313" key="3">
    <source>
        <dbReference type="Proteomes" id="UP000800235"/>
    </source>
</evidence>
<dbReference type="EMBL" id="MU007070">
    <property type="protein sequence ID" value="KAF2425350.1"/>
    <property type="molecule type" value="Genomic_DNA"/>
</dbReference>
<feature type="compositionally biased region" description="Low complexity" evidence="1">
    <location>
        <begin position="55"/>
        <end position="70"/>
    </location>
</feature>
<accession>A0A9P4NKM3</accession>
<protein>
    <submittedName>
        <fullName evidence="2">Uncharacterized protein</fullName>
    </submittedName>
</protein>
<dbReference type="Proteomes" id="UP000800235">
    <property type="component" value="Unassembled WGS sequence"/>
</dbReference>
<keyword evidence="3" id="KW-1185">Reference proteome</keyword>
<comment type="caution">
    <text evidence="2">The sequence shown here is derived from an EMBL/GenBank/DDBJ whole genome shotgun (WGS) entry which is preliminary data.</text>
</comment>
<organism evidence="2 3">
    <name type="scientific">Tothia fuscella</name>
    <dbReference type="NCBI Taxonomy" id="1048955"/>
    <lineage>
        <taxon>Eukaryota</taxon>
        <taxon>Fungi</taxon>
        <taxon>Dikarya</taxon>
        <taxon>Ascomycota</taxon>
        <taxon>Pezizomycotina</taxon>
        <taxon>Dothideomycetes</taxon>
        <taxon>Pleosporomycetidae</taxon>
        <taxon>Venturiales</taxon>
        <taxon>Cylindrosympodiaceae</taxon>
        <taxon>Tothia</taxon>
    </lineage>
</organism>
<evidence type="ECO:0000313" key="2">
    <source>
        <dbReference type="EMBL" id="KAF2425350.1"/>
    </source>
</evidence>
<feature type="compositionally biased region" description="Polar residues" evidence="1">
    <location>
        <begin position="81"/>
        <end position="100"/>
    </location>
</feature>
<feature type="compositionally biased region" description="Low complexity" evidence="1">
    <location>
        <begin position="25"/>
        <end position="41"/>
    </location>
</feature>
<evidence type="ECO:0000256" key="1">
    <source>
        <dbReference type="SAM" id="MobiDB-lite"/>
    </source>
</evidence>
<dbReference type="AlphaFoldDB" id="A0A9P4NKM3"/>
<name>A0A9P4NKM3_9PEZI</name>
<proteinExistence type="predicted"/>
<feature type="region of interest" description="Disordered" evidence="1">
    <location>
        <begin position="1"/>
        <end position="122"/>
    </location>
</feature>
<dbReference type="OrthoDB" id="5403157at2759"/>
<gene>
    <name evidence="2" type="ORF">EJ08DRAFT_402952</name>
</gene>